<organism evidence="2 3">
    <name type="scientific">Prymnesium parvum</name>
    <name type="common">Toxic golden alga</name>
    <dbReference type="NCBI Taxonomy" id="97485"/>
    <lineage>
        <taxon>Eukaryota</taxon>
        <taxon>Haptista</taxon>
        <taxon>Haptophyta</taxon>
        <taxon>Prymnesiophyceae</taxon>
        <taxon>Prymnesiales</taxon>
        <taxon>Prymnesiaceae</taxon>
        <taxon>Prymnesium</taxon>
    </lineage>
</organism>
<evidence type="ECO:0000313" key="3">
    <source>
        <dbReference type="Proteomes" id="UP001515480"/>
    </source>
</evidence>
<accession>A0AB34JDV1</accession>
<feature type="region of interest" description="Disordered" evidence="1">
    <location>
        <begin position="1"/>
        <end position="78"/>
    </location>
</feature>
<keyword evidence="3" id="KW-1185">Reference proteome</keyword>
<protein>
    <submittedName>
        <fullName evidence="2">Uncharacterized protein</fullName>
    </submittedName>
</protein>
<feature type="compositionally biased region" description="Basic and acidic residues" evidence="1">
    <location>
        <begin position="28"/>
        <end position="42"/>
    </location>
</feature>
<proteinExistence type="predicted"/>
<dbReference type="AlphaFoldDB" id="A0AB34JDV1"/>
<dbReference type="EMBL" id="JBGBPQ010000009">
    <property type="protein sequence ID" value="KAL1519889.1"/>
    <property type="molecule type" value="Genomic_DNA"/>
</dbReference>
<dbReference type="Proteomes" id="UP001515480">
    <property type="component" value="Unassembled WGS sequence"/>
</dbReference>
<evidence type="ECO:0000256" key="1">
    <source>
        <dbReference type="SAM" id="MobiDB-lite"/>
    </source>
</evidence>
<gene>
    <name evidence="2" type="ORF">AB1Y20_023378</name>
</gene>
<comment type="caution">
    <text evidence="2">The sequence shown here is derived from an EMBL/GenBank/DDBJ whole genome shotgun (WGS) entry which is preliminary data.</text>
</comment>
<sequence length="78" mass="8662">MQTITNIANSLRGGTHPKRSVEELATGEDSKEDSSQHSERSEWSSPHITAPLVIPLNPVPILPHRQNARRYAPHELSS</sequence>
<evidence type="ECO:0000313" key="2">
    <source>
        <dbReference type="EMBL" id="KAL1519889.1"/>
    </source>
</evidence>
<name>A0AB34JDV1_PRYPA</name>
<reference evidence="2 3" key="1">
    <citation type="journal article" date="2024" name="Science">
        <title>Giant polyketide synthase enzymes in the biosynthesis of giant marine polyether toxins.</title>
        <authorList>
            <person name="Fallon T.R."/>
            <person name="Shende V.V."/>
            <person name="Wierzbicki I.H."/>
            <person name="Pendleton A.L."/>
            <person name="Watervoot N.F."/>
            <person name="Auber R.P."/>
            <person name="Gonzalez D.J."/>
            <person name="Wisecaver J.H."/>
            <person name="Moore B.S."/>
        </authorList>
    </citation>
    <scope>NUCLEOTIDE SEQUENCE [LARGE SCALE GENOMIC DNA]</scope>
    <source>
        <strain evidence="2 3">12B1</strain>
    </source>
</reference>